<dbReference type="GO" id="GO:0005886">
    <property type="term" value="C:plasma membrane"/>
    <property type="evidence" value="ECO:0007669"/>
    <property type="project" value="UniProtKB-SubCell"/>
</dbReference>
<reference evidence="14" key="1">
    <citation type="submission" date="2022-05" db="EMBL/GenBank/DDBJ databases">
        <authorList>
            <person name="Sun H.-N."/>
        </authorList>
    </citation>
    <scope>NUCLEOTIDE SEQUENCE</scope>
    <source>
        <strain evidence="14">HB14</strain>
    </source>
</reference>
<comment type="function">
    <text evidence="1 12">Required for the export of heme to the periplasm for the biogenesis of c-type cytochromes.</text>
</comment>
<evidence type="ECO:0000256" key="4">
    <source>
        <dbReference type="ARBA" id="ARBA00016461"/>
    </source>
</evidence>
<dbReference type="InterPro" id="IPR007078">
    <property type="entry name" value="Haem_export_protD_CcmD"/>
</dbReference>
<dbReference type="InterPro" id="IPR052075">
    <property type="entry name" value="Heme_exporter_D"/>
</dbReference>
<keyword evidence="5 12" id="KW-0813">Transport</keyword>
<evidence type="ECO:0000256" key="5">
    <source>
        <dbReference type="ARBA" id="ARBA00022448"/>
    </source>
</evidence>
<dbReference type="GO" id="GO:0015886">
    <property type="term" value="P:heme transport"/>
    <property type="evidence" value="ECO:0007669"/>
    <property type="project" value="InterPro"/>
</dbReference>
<comment type="caution">
    <text evidence="14">The sequence shown here is derived from an EMBL/GenBank/DDBJ whole genome shotgun (WGS) entry which is preliminary data.</text>
</comment>
<evidence type="ECO:0000256" key="7">
    <source>
        <dbReference type="ARBA" id="ARBA00022519"/>
    </source>
</evidence>
<evidence type="ECO:0000256" key="12">
    <source>
        <dbReference type="RuleBase" id="RU363101"/>
    </source>
</evidence>
<accession>A0A9X2KSS2</accession>
<dbReference type="NCBIfam" id="TIGR03141">
    <property type="entry name" value="cytochro_ccmD"/>
    <property type="match status" value="1"/>
</dbReference>
<proteinExistence type="inferred from homology"/>
<sequence length="75" mass="8658">MPTFKFASLAEFIAMDGHGVYVWSCTLIALIILSALVIHPLWLQRGQKQKIRTRLQLQRSQAKRHERTSSPQQVK</sequence>
<evidence type="ECO:0000256" key="8">
    <source>
        <dbReference type="ARBA" id="ARBA00022692"/>
    </source>
</evidence>
<evidence type="ECO:0000313" key="15">
    <source>
        <dbReference type="Proteomes" id="UP001139319"/>
    </source>
</evidence>
<dbReference type="Pfam" id="PF04995">
    <property type="entry name" value="CcmD"/>
    <property type="match status" value="1"/>
</dbReference>
<evidence type="ECO:0000256" key="1">
    <source>
        <dbReference type="ARBA" id="ARBA00002442"/>
    </source>
</evidence>
<protein>
    <recommendedName>
        <fullName evidence="4 12">Heme exporter protein D</fullName>
    </recommendedName>
</protein>
<keyword evidence="9 12" id="KW-0201">Cytochrome c-type biogenesis</keyword>
<evidence type="ECO:0000313" key="14">
    <source>
        <dbReference type="EMBL" id="MCP8898422.1"/>
    </source>
</evidence>
<comment type="similarity">
    <text evidence="3 12">Belongs to the CcmD/CycX/HelD family.</text>
</comment>
<dbReference type="PANTHER" id="PTHR37531">
    <property type="entry name" value="HEME EXPORTER PROTEIN D"/>
    <property type="match status" value="1"/>
</dbReference>
<keyword evidence="6 12" id="KW-1003">Cell membrane</keyword>
<comment type="subcellular location">
    <subcellularLocation>
        <location evidence="2 12">Cell inner membrane</location>
        <topology evidence="2 12">Single-pass membrane protein</topology>
    </subcellularLocation>
</comment>
<feature type="region of interest" description="Disordered" evidence="13">
    <location>
        <begin position="54"/>
        <end position="75"/>
    </location>
</feature>
<evidence type="ECO:0000256" key="9">
    <source>
        <dbReference type="ARBA" id="ARBA00022748"/>
    </source>
</evidence>
<keyword evidence="8 12" id="KW-0812">Transmembrane</keyword>
<keyword evidence="7 12" id="KW-0997">Cell inner membrane</keyword>
<name>A0A9X2KSS2_9GAMM</name>
<keyword evidence="11 12" id="KW-0472">Membrane</keyword>
<reference evidence="14" key="2">
    <citation type="submission" date="2023-01" db="EMBL/GenBank/DDBJ databases">
        <title>Gilvimarinus xylanilyticus HB14 isolated from Caulerpa lentillifera aquaculture base in Hainan, China.</title>
        <authorList>
            <person name="Zhang Y.-J."/>
        </authorList>
    </citation>
    <scope>NUCLEOTIDE SEQUENCE</scope>
    <source>
        <strain evidence="14">HB14</strain>
    </source>
</reference>
<evidence type="ECO:0000256" key="13">
    <source>
        <dbReference type="SAM" id="MobiDB-lite"/>
    </source>
</evidence>
<dbReference type="EMBL" id="JAMFTH010000001">
    <property type="protein sequence ID" value="MCP8898422.1"/>
    <property type="molecule type" value="Genomic_DNA"/>
</dbReference>
<dbReference type="PANTHER" id="PTHR37531:SF1">
    <property type="entry name" value="HEME EXPORTER PROTEIN D"/>
    <property type="match status" value="1"/>
</dbReference>
<feature type="transmembrane region" description="Helical" evidence="12">
    <location>
        <begin position="20"/>
        <end position="43"/>
    </location>
</feature>
<evidence type="ECO:0000256" key="11">
    <source>
        <dbReference type="ARBA" id="ARBA00023136"/>
    </source>
</evidence>
<evidence type="ECO:0000256" key="3">
    <source>
        <dbReference type="ARBA" id="ARBA00008741"/>
    </source>
</evidence>
<keyword evidence="10 12" id="KW-1133">Transmembrane helix</keyword>
<evidence type="ECO:0000256" key="10">
    <source>
        <dbReference type="ARBA" id="ARBA00022989"/>
    </source>
</evidence>
<evidence type="ECO:0000256" key="6">
    <source>
        <dbReference type="ARBA" id="ARBA00022475"/>
    </source>
</evidence>
<organism evidence="14 15">
    <name type="scientific">Gilvimarinus xylanilyticus</name>
    <dbReference type="NCBI Taxonomy" id="2944139"/>
    <lineage>
        <taxon>Bacteria</taxon>
        <taxon>Pseudomonadati</taxon>
        <taxon>Pseudomonadota</taxon>
        <taxon>Gammaproteobacteria</taxon>
        <taxon>Cellvibrionales</taxon>
        <taxon>Cellvibrionaceae</taxon>
        <taxon>Gilvimarinus</taxon>
    </lineage>
</organism>
<gene>
    <name evidence="14" type="primary">ccmD</name>
    <name evidence="14" type="ORF">M6D89_03815</name>
</gene>
<dbReference type="Proteomes" id="UP001139319">
    <property type="component" value="Unassembled WGS sequence"/>
</dbReference>
<dbReference type="GO" id="GO:1903607">
    <property type="term" value="P:cytochrome c biosynthetic process"/>
    <property type="evidence" value="ECO:0007669"/>
    <property type="project" value="TreeGrafter"/>
</dbReference>
<evidence type="ECO:0000256" key="2">
    <source>
        <dbReference type="ARBA" id="ARBA00004377"/>
    </source>
</evidence>
<dbReference type="GO" id="GO:0017004">
    <property type="term" value="P:cytochrome complex assembly"/>
    <property type="evidence" value="ECO:0007669"/>
    <property type="project" value="UniProtKB-KW"/>
</dbReference>
<dbReference type="AlphaFoldDB" id="A0A9X2KSS2"/>
<keyword evidence="15" id="KW-1185">Reference proteome</keyword>
<dbReference type="RefSeq" id="WP_253966700.1">
    <property type="nucleotide sequence ID" value="NZ_JAMFTH010000001.1"/>
</dbReference>